<protein>
    <submittedName>
        <fullName evidence="1">Uncharacterized protein</fullName>
    </submittedName>
</protein>
<sequence>MIPISFPNSAESSVPNPEIRTLASTILYTLSRKYNLRYNASEGIQGDKYYGAHLRTGADAKAANWTSFEKQTQNYLQACKHNQLRVIYLVCTSEPDIHRFTSLAHTYAPHDIHVATAAHLLALHPKDLTTYAALSSPQRSLVDYEVLLKSTVFGGTVESSFSWNVGAAETRGVGEWDVGAADGGFCL</sequence>
<dbReference type="CDD" id="cd11296">
    <property type="entry name" value="O-FucT_like"/>
    <property type="match status" value="1"/>
</dbReference>
<reference evidence="1 2" key="1">
    <citation type="submission" date="2019-06" db="EMBL/GenBank/DDBJ databases">
        <title>Genome Sequence of the Brown Rot Fungal Pathogen Monilinia fructicola.</title>
        <authorList>
            <person name="De Miccolis Angelini R.M."/>
            <person name="Landi L."/>
            <person name="Abate D."/>
            <person name="Pollastro S."/>
            <person name="Romanazzi G."/>
            <person name="Faretra F."/>
        </authorList>
    </citation>
    <scope>NUCLEOTIDE SEQUENCE [LARGE SCALE GENOMIC DNA]</scope>
    <source>
        <strain evidence="1 2">Mfrc123</strain>
    </source>
</reference>
<dbReference type="AlphaFoldDB" id="A0A5M9JZB4"/>
<gene>
    <name evidence="1" type="ORF">EYC84_005406</name>
</gene>
<dbReference type="VEuPathDB" id="FungiDB:MFRU_001g02540"/>
<dbReference type="EMBL" id="VICG01000003">
    <property type="protein sequence ID" value="KAA8573853.1"/>
    <property type="molecule type" value="Genomic_DNA"/>
</dbReference>
<accession>A0A5M9JZB4</accession>
<comment type="caution">
    <text evidence="1">The sequence shown here is derived from an EMBL/GenBank/DDBJ whole genome shotgun (WGS) entry which is preliminary data.</text>
</comment>
<keyword evidence="2" id="KW-1185">Reference proteome</keyword>
<organism evidence="1 2">
    <name type="scientific">Monilinia fructicola</name>
    <name type="common">Brown rot fungus</name>
    <name type="synonym">Ciboria fructicola</name>
    <dbReference type="NCBI Taxonomy" id="38448"/>
    <lineage>
        <taxon>Eukaryota</taxon>
        <taxon>Fungi</taxon>
        <taxon>Dikarya</taxon>
        <taxon>Ascomycota</taxon>
        <taxon>Pezizomycotina</taxon>
        <taxon>Leotiomycetes</taxon>
        <taxon>Helotiales</taxon>
        <taxon>Sclerotiniaceae</taxon>
        <taxon>Monilinia</taxon>
    </lineage>
</organism>
<name>A0A5M9JZB4_MONFR</name>
<evidence type="ECO:0000313" key="2">
    <source>
        <dbReference type="Proteomes" id="UP000322873"/>
    </source>
</evidence>
<evidence type="ECO:0000313" key="1">
    <source>
        <dbReference type="EMBL" id="KAA8573853.1"/>
    </source>
</evidence>
<dbReference type="Gene3D" id="3.40.50.11350">
    <property type="match status" value="1"/>
</dbReference>
<dbReference type="Proteomes" id="UP000322873">
    <property type="component" value="Unassembled WGS sequence"/>
</dbReference>
<proteinExistence type="predicted"/>